<dbReference type="InterPro" id="IPR051046">
    <property type="entry name" value="MurCDEF_CellWall_CoF430Synth"/>
</dbReference>
<evidence type="ECO:0000259" key="13">
    <source>
        <dbReference type="Pfam" id="PF08245"/>
    </source>
</evidence>
<dbReference type="InterPro" id="IPR035911">
    <property type="entry name" value="MurE/MurF_N"/>
</dbReference>
<evidence type="ECO:0000256" key="9">
    <source>
        <dbReference type="ARBA" id="ARBA00023316"/>
    </source>
</evidence>
<dbReference type="EMBL" id="JBHTLX010000005">
    <property type="protein sequence ID" value="MFD1247037.1"/>
    <property type="molecule type" value="Genomic_DNA"/>
</dbReference>
<accession>A0ABW3VX95</accession>
<keyword evidence="2 10" id="KW-0436">Ligase</keyword>
<dbReference type="SUPFAM" id="SSF53623">
    <property type="entry name" value="MurD-like peptide ligases, catalytic domain"/>
    <property type="match status" value="1"/>
</dbReference>
<feature type="domain" description="Mur ligase central" evidence="13">
    <location>
        <begin position="99"/>
        <end position="287"/>
    </location>
</feature>
<dbReference type="InterPro" id="IPR036615">
    <property type="entry name" value="Mur_ligase_C_dom_sf"/>
</dbReference>
<dbReference type="SUPFAM" id="SSF63418">
    <property type="entry name" value="MurE/MurF N-terminal domain"/>
    <property type="match status" value="1"/>
</dbReference>
<dbReference type="InterPro" id="IPR036565">
    <property type="entry name" value="Mur-like_cat_sf"/>
</dbReference>
<evidence type="ECO:0000259" key="12">
    <source>
        <dbReference type="Pfam" id="PF02875"/>
    </source>
</evidence>
<dbReference type="GO" id="GO:0047480">
    <property type="term" value="F:UDP-N-acetylmuramoyl-tripeptide-D-alanyl-D-alanine ligase activity"/>
    <property type="evidence" value="ECO:0007669"/>
    <property type="project" value="UniProtKB-EC"/>
</dbReference>
<evidence type="ECO:0000256" key="4">
    <source>
        <dbReference type="ARBA" id="ARBA00022741"/>
    </source>
</evidence>
<dbReference type="Pfam" id="PF08245">
    <property type="entry name" value="Mur_ligase_M"/>
    <property type="match status" value="1"/>
</dbReference>
<dbReference type="EC" id="6.3.2.10" evidence="10 11"/>
<evidence type="ECO:0000256" key="10">
    <source>
        <dbReference type="HAMAP-Rule" id="MF_02019"/>
    </source>
</evidence>
<dbReference type="Proteomes" id="UP001597229">
    <property type="component" value="Unassembled WGS sequence"/>
</dbReference>
<keyword evidence="1 10" id="KW-0963">Cytoplasm</keyword>
<comment type="catalytic activity">
    <reaction evidence="10 11">
        <text>D-alanyl-D-alanine + UDP-N-acetyl-alpha-D-muramoyl-L-alanyl-gamma-D-glutamyl-meso-2,6-diaminopimelate + ATP = UDP-N-acetyl-alpha-D-muramoyl-L-alanyl-gamma-D-glutamyl-meso-2,6-diaminopimeloyl-D-alanyl-D-alanine + ADP + phosphate + H(+)</text>
        <dbReference type="Rhea" id="RHEA:28374"/>
        <dbReference type="ChEBI" id="CHEBI:15378"/>
        <dbReference type="ChEBI" id="CHEBI:30616"/>
        <dbReference type="ChEBI" id="CHEBI:43474"/>
        <dbReference type="ChEBI" id="CHEBI:57822"/>
        <dbReference type="ChEBI" id="CHEBI:61386"/>
        <dbReference type="ChEBI" id="CHEBI:83905"/>
        <dbReference type="ChEBI" id="CHEBI:456216"/>
        <dbReference type="EC" id="6.3.2.10"/>
    </reaction>
</comment>
<dbReference type="PANTHER" id="PTHR43024">
    <property type="entry name" value="UDP-N-ACETYLMURAMOYL-TRIPEPTIDE--D-ALANYL-D-ALANINE LIGASE"/>
    <property type="match status" value="1"/>
</dbReference>
<evidence type="ECO:0000256" key="6">
    <source>
        <dbReference type="ARBA" id="ARBA00022960"/>
    </source>
</evidence>
<comment type="subcellular location">
    <subcellularLocation>
        <location evidence="10 11">Cytoplasm</location>
    </subcellularLocation>
</comment>
<name>A0ABW3VX95_9ACTN</name>
<dbReference type="Gene3D" id="3.40.1390.10">
    <property type="entry name" value="MurE/MurF, N-terminal domain"/>
    <property type="match status" value="1"/>
</dbReference>
<dbReference type="SUPFAM" id="SSF53244">
    <property type="entry name" value="MurD-like peptide ligases, peptide-binding domain"/>
    <property type="match status" value="1"/>
</dbReference>
<dbReference type="NCBIfam" id="TIGR01143">
    <property type="entry name" value="murF"/>
    <property type="match status" value="1"/>
</dbReference>
<keyword evidence="15" id="KW-1185">Reference proteome</keyword>
<comment type="pathway">
    <text evidence="10 11">Cell wall biogenesis; peptidoglycan biosynthesis.</text>
</comment>
<comment type="function">
    <text evidence="10 11">Involved in cell wall formation. Catalyzes the final step in the synthesis of UDP-N-acetylmuramoyl-pentapeptide, the precursor of murein.</text>
</comment>
<evidence type="ECO:0000256" key="2">
    <source>
        <dbReference type="ARBA" id="ARBA00022598"/>
    </source>
</evidence>
<organism evidence="14 15">
    <name type="scientific">Nocardioides ginsengisoli</name>
    <dbReference type="NCBI Taxonomy" id="363868"/>
    <lineage>
        <taxon>Bacteria</taxon>
        <taxon>Bacillati</taxon>
        <taxon>Actinomycetota</taxon>
        <taxon>Actinomycetes</taxon>
        <taxon>Propionibacteriales</taxon>
        <taxon>Nocardioidaceae</taxon>
        <taxon>Nocardioides</taxon>
    </lineage>
</organism>
<keyword evidence="8 10" id="KW-0131">Cell cycle</keyword>
<evidence type="ECO:0000256" key="8">
    <source>
        <dbReference type="ARBA" id="ARBA00023306"/>
    </source>
</evidence>
<sequence>MIDATTLSALTAAVLAGPATTNSTEVGPGSVFFALVGARDGHDFLDDAVRAGAGAVVVSKPYTPPVDGVEVISVPDTLEALQAAGGAVRQHYDVDALAVTGSVGKTTTKNLLTHLLAASRPVLSSPKSFNNHLGVPLTLLSLDASYTDLVAEIGTNHPGEIAALVRLVRPRAALVTNVGFAHLGNFGSREALADEKVSLFTGVAPDGVWFVNADDPILLDAVGRLDRPATTRVVTFGTAADADVRVSDVAVTESATTGVVHVGGESLPFTFPLVGRHFGGTVASAVAIAVERGIPAADAVALLATFPGSEGRASVSTIRDGAMRLIDDSYNGSPDSMLAALDTLSTFPEDRRIAVLGEMRELGDWTEAMHTTVGTKAGSSATDLVFIGPSEPVVRRAATAAGLPDDRIHAAASAPEAAALVEALLAADPGATSAVLVKGSRFVHTERVPLVLDGTPVGCMLALCELYIHCSKCPKVLTG</sequence>
<dbReference type="Gene3D" id="3.40.1190.10">
    <property type="entry name" value="Mur-like, catalytic domain"/>
    <property type="match status" value="1"/>
</dbReference>
<dbReference type="Gene3D" id="3.90.190.20">
    <property type="entry name" value="Mur ligase, C-terminal domain"/>
    <property type="match status" value="1"/>
</dbReference>
<keyword evidence="7 10" id="KW-0573">Peptidoglycan synthesis</keyword>
<reference evidence="15" key="1">
    <citation type="journal article" date="2019" name="Int. J. Syst. Evol. Microbiol.">
        <title>The Global Catalogue of Microorganisms (GCM) 10K type strain sequencing project: providing services to taxonomists for standard genome sequencing and annotation.</title>
        <authorList>
            <consortium name="The Broad Institute Genomics Platform"/>
            <consortium name="The Broad Institute Genome Sequencing Center for Infectious Disease"/>
            <person name="Wu L."/>
            <person name="Ma J."/>
        </authorList>
    </citation>
    <scope>NUCLEOTIDE SEQUENCE [LARGE SCALE GENOMIC DNA]</scope>
    <source>
        <strain evidence="15">CCUG 52478</strain>
    </source>
</reference>
<dbReference type="InterPro" id="IPR013221">
    <property type="entry name" value="Mur_ligase_cen"/>
</dbReference>
<dbReference type="HAMAP" id="MF_02019">
    <property type="entry name" value="MurF"/>
    <property type="match status" value="1"/>
</dbReference>
<evidence type="ECO:0000256" key="11">
    <source>
        <dbReference type="RuleBase" id="RU004136"/>
    </source>
</evidence>
<proteinExistence type="inferred from homology"/>
<evidence type="ECO:0000313" key="14">
    <source>
        <dbReference type="EMBL" id="MFD1247037.1"/>
    </source>
</evidence>
<comment type="caution">
    <text evidence="14">The sequence shown here is derived from an EMBL/GenBank/DDBJ whole genome shotgun (WGS) entry which is preliminary data.</text>
</comment>
<evidence type="ECO:0000256" key="3">
    <source>
        <dbReference type="ARBA" id="ARBA00022618"/>
    </source>
</evidence>
<dbReference type="InterPro" id="IPR004101">
    <property type="entry name" value="Mur_ligase_C"/>
</dbReference>
<dbReference type="RefSeq" id="WP_367917492.1">
    <property type="nucleotide sequence ID" value="NZ_BAABAC010000005.1"/>
</dbReference>
<dbReference type="InterPro" id="IPR005863">
    <property type="entry name" value="UDP-N-AcMur_synth"/>
</dbReference>
<evidence type="ECO:0000256" key="5">
    <source>
        <dbReference type="ARBA" id="ARBA00022840"/>
    </source>
</evidence>
<keyword evidence="4 10" id="KW-0547">Nucleotide-binding</keyword>
<keyword evidence="6 10" id="KW-0133">Cell shape</keyword>
<gene>
    <name evidence="10 14" type="primary">murF</name>
    <name evidence="14" type="ORF">ACFQ3F_04495</name>
</gene>
<keyword evidence="5 10" id="KW-0067">ATP-binding</keyword>
<protein>
    <recommendedName>
        <fullName evidence="10 11">UDP-N-acetylmuramoyl-tripeptide--D-alanyl-D-alanine ligase</fullName>
        <ecNumber evidence="10 11">6.3.2.10</ecNumber>
    </recommendedName>
    <alternativeName>
        <fullName evidence="10">D-alanyl-D-alanine-adding enzyme</fullName>
    </alternativeName>
</protein>
<dbReference type="PANTHER" id="PTHR43024:SF1">
    <property type="entry name" value="UDP-N-ACETYLMURAMOYL-TRIPEPTIDE--D-ALANYL-D-ALANINE LIGASE"/>
    <property type="match status" value="1"/>
</dbReference>
<feature type="binding site" evidence="10">
    <location>
        <begin position="101"/>
        <end position="107"/>
    </location>
    <ligand>
        <name>ATP</name>
        <dbReference type="ChEBI" id="CHEBI:30616"/>
    </ligand>
</feature>
<keyword evidence="9 10" id="KW-0961">Cell wall biogenesis/degradation</keyword>
<comment type="similarity">
    <text evidence="10">Belongs to the MurCDEF family. MurF subfamily.</text>
</comment>
<feature type="domain" description="Mur ligase C-terminal" evidence="12">
    <location>
        <begin position="321"/>
        <end position="441"/>
    </location>
</feature>
<evidence type="ECO:0000256" key="7">
    <source>
        <dbReference type="ARBA" id="ARBA00022984"/>
    </source>
</evidence>
<dbReference type="Pfam" id="PF02875">
    <property type="entry name" value="Mur_ligase_C"/>
    <property type="match status" value="1"/>
</dbReference>
<evidence type="ECO:0000256" key="1">
    <source>
        <dbReference type="ARBA" id="ARBA00022490"/>
    </source>
</evidence>
<evidence type="ECO:0000313" key="15">
    <source>
        <dbReference type="Proteomes" id="UP001597229"/>
    </source>
</evidence>
<keyword evidence="3 10" id="KW-0132">Cell division</keyword>